<dbReference type="SUPFAM" id="SSF52799">
    <property type="entry name" value="(Phosphotyrosine protein) phosphatases II"/>
    <property type="match status" value="1"/>
</dbReference>
<keyword evidence="3" id="KW-1185">Reference proteome</keyword>
<reference evidence="2 3" key="1">
    <citation type="journal article" date="2013" name="Genome Announc.">
        <title>Genome sequences for three denitrifying bacterial strains isolated from a uranium- and nitrate-contaminated subsurface environment.</title>
        <authorList>
            <person name="Venkatramanan R."/>
            <person name="Prakash O."/>
            <person name="Woyke T."/>
            <person name="Chain P."/>
            <person name="Goodwin L.A."/>
            <person name="Watson D."/>
            <person name="Brooks S."/>
            <person name="Kostka J.E."/>
            <person name="Green S.J."/>
        </authorList>
    </citation>
    <scope>NUCLEOTIDE SEQUENCE [LARGE SCALE GENOMIC DNA]</scope>
    <source>
        <strain evidence="2 3">1NES1</strain>
    </source>
</reference>
<feature type="domain" description="Tyrosine specific protein phosphatases" evidence="1">
    <location>
        <begin position="18"/>
        <end position="43"/>
    </location>
</feature>
<gene>
    <name evidence="2" type="ORF">HYPDE_40573</name>
</gene>
<dbReference type="InterPro" id="IPR029021">
    <property type="entry name" value="Prot-tyrosine_phosphatase-like"/>
</dbReference>
<dbReference type="InterPro" id="IPR026893">
    <property type="entry name" value="Tyr/Ser_Pase_IphP-type"/>
</dbReference>
<dbReference type="KEGG" id="hdt:HYPDE_40573"/>
<dbReference type="HOGENOM" id="CLU_2422964_0_0_5"/>
<organism evidence="2 3">
    <name type="scientific">Hyphomicrobium denitrificans 1NES1</name>
    <dbReference type="NCBI Taxonomy" id="670307"/>
    <lineage>
        <taxon>Bacteria</taxon>
        <taxon>Pseudomonadati</taxon>
        <taxon>Pseudomonadota</taxon>
        <taxon>Alphaproteobacteria</taxon>
        <taxon>Hyphomicrobiales</taxon>
        <taxon>Hyphomicrobiaceae</taxon>
        <taxon>Hyphomicrobium</taxon>
    </lineage>
</organism>
<evidence type="ECO:0000313" key="2">
    <source>
        <dbReference type="EMBL" id="AGK59783.1"/>
    </source>
</evidence>
<dbReference type="PROSITE" id="PS00383">
    <property type="entry name" value="TYR_PHOSPHATASE_1"/>
    <property type="match status" value="1"/>
</dbReference>
<dbReference type="Gene3D" id="3.90.190.10">
    <property type="entry name" value="Protein tyrosine phosphatase superfamily"/>
    <property type="match status" value="1"/>
</dbReference>
<proteinExistence type="predicted"/>
<dbReference type="InterPro" id="IPR000387">
    <property type="entry name" value="Tyr_Pase_dom"/>
</dbReference>
<dbReference type="Pfam" id="PF13350">
    <property type="entry name" value="Y_phosphatase3"/>
    <property type="match status" value="1"/>
</dbReference>
<accession>N0B9T4</accession>
<evidence type="ECO:0000259" key="1">
    <source>
        <dbReference type="PROSITE" id="PS50056"/>
    </source>
</evidence>
<name>N0B9T4_9HYPH</name>
<dbReference type="OrthoDB" id="9814896at2"/>
<dbReference type="GO" id="GO:0004721">
    <property type="term" value="F:phosphoprotein phosphatase activity"/>
    <property type="evidence" value="ECO:0007669"/>
    <property type="project" value="InterPro"/>
</dbReference>
<dbReference type="Proteomes" id="UP000005952">
    <property type="component" value="Chromosome"/>
</dbReference>
<dbReference type="EMBL" id="CP005587">
    <property type="protein sequence ID" value="AGK59783.1"/>
    <property type="molecule type" value="Genomic_DNA"/>
</dbReference>
<dbReference type="PROSITE" id="PS50056">
    <property type="entry name" value="TYR_PHOSPHATASE_2"/>
    <property type="match status" value="1"/>
</dbReference>
<dbReference type="AlphaFoldDB" id="N0B9T4"/>
<sequence>MGRELSAAKAAKLIVLMKGAQKPILIHCKAGADRSGLASALYMAAIARVGEATAEGQLSIRFGHFSLPFIPEFAMDRTFEALEPSLGYPGS</sequence>
<protein>
    <submittedName>
        <fullName evidence="2">Protein tyrosine/serine phosphatase</fullName>
    </submittedName>
</protein>
<evidence type="ECO:0000313" key="3">
    <source>
        <dbReference type="Proteomes" id="UP000005952"/>
    </source>
</evidence>
<dbReference type="eggNOG" id="COG2365">
    <property type="taxonomic scope" value="Bacteria"/>
</dbReference>
<dbReference type="InterPro" id="IPR016130">
    <property type="entry name" value="Tyr_Pase_AS"/>
</dbReference>
<dbReference type="STRING" id="670307.HYPDE_40573"/>